<feature type="transmembrane region" description="Helical" evidence="9">
    <location>
        <begin position="352"/>
        <end position="373"/>
    </location>
</feature>
<evidence type="ECO:0000259" key="10">
    <source>
        <dbReference type="PROSITE" id="PS50893"/>
    </source>
</evidence>
<dbReference type="SUPFAM" id="SSF52540">
    <property type="entry name" value="P-loop containing nucleoside triphosphate hydrolases"/>
    <property type="match status" value="2"/>
</dbReference>
<dbReference type="PROSITE" id="PS50893">
    <property type="entry name" value="ABC_TRANSPORTER_2"/>
    <property type="match status" value="2"/>
</dbReference>
<dbReference type="EMBL" id="JAZGQO010000018">
    <property type="protein sequence ID" value="KAK6167985.1"/>
    <property type="molecule type" value="Genomic_DNA"/>
</dbReference>
<evidence type="ECO:0000313" key="11">
    <source>
        <dbReference type="EMBL" id="KAK6167985.1"/>
    </source>
</evidence>
<dbReference type="GO" id="GO:0140359">
    <property type="term" value="F:ABC-type transporter activity"/>
    <property type="evidence" value="ECO:0007669"/>
    <property type="project" value="InterPro"/>
</dbReference>
<evidence type="ECO:0000313" key="12">
    <source>
        <dbReference type="Proteomes" id="UP001347796"/>
    </source>
</evidence>
<feature type="transmembrane region" description="Helical" evidence="9">
    <location>
        <begin position="23"/>
        <end position="43"/>
    </location>
</feature>
<dbReference type="Pfam" id="PF12698">
    <property type="entry name" value="ABC2_membrane_3"/>
    <property type="match status" value="2"/>
</dbReference>
<comment type="subcellular location">
    <subcellularLocation>
        <location evidence="1">Membrane</location>
        <topology evidence="1">Multi-pass membrane protein</topology>
    </subcellularLocation>
</comment>
<keyword evidence="8 9" id="KW-0472">Membrane</keyword>
<dbReference type="GO" id="GO:0005319">
    <property type="term" value="F:lipid transporter activity"/>
    <property type="evidence" value="ECO:0007669"/>
    <property type="project" value="TreeGrafter"/>
</dbReference>
<evidence type="ECO:0000256" key="4">
    <source>
        <dbReference type="ARBA" id="ARBA00022737"/>
    </source>
</evidence>
<dbReference type="FunFam" id="3.40.50.300:FF:000298">
    <property type="entry name" value="ATP-binding cassette sub-family A member 12"/>
    <property type="match status" value="1"/>
</dbReference>
<evidence type="ECO:0000256" key="2">
    <source>
        <dbReference type="ARBA" id="ARBA00022448"/>
    </source>
</evidence>
<evidence type="ECO:0000256" key="3">
    <source>
        <dbReference type="ARBA" id="ARBA00022692"/>
    </source>
</evidence>
<dbReference type="FunFam" id="3.40.50.300:FF:000327">
    <property type="entry name" value="ATP-binding cassette sub-family A member 3"/>
    <property type="match status" value="1"/>
</dbReference>
<keyword evidence="12" id="KW-1185">Reference proteome</keyword>
<dbReference type="Gene3D" id="3.40.50.300">
    <property type="entry name" value="P-loop containing nucleotide triphosphate hydrolases"/>
    <property type="match status" value="2"/>
</dbReference>
<dbReference type="GO" id="GO:0005524">
    <property type="term" value="F:ATP binding"/>
    <property type="evidence" value="ECO:0007669"/>
    <property type="project" value="UniProtKB-KW"/>
</dbReference>
<evidence type="ECO:0000256" key="8">
    <source>
        <dbReference type="ARBA" id="ARBA00023136"/>
    </source>
</evidence>
<feature type="domain" description="ABC transporter" evidence="10">
    <location>
        <begin position="1375"/>
        <end position="1605"/>
    </location>
</feature>
<dbReference type="Proteomes" id="UP001347796">
    <property type="component" value="Unassembled WGS sequence"/>
</dbReference>
<gene>
    <name evidence="11" type="ORF">SNE40_021899</name>
</gene>
<keyword evidence="3 9" id="KW-0812">Transmembrane</keyword>
<sequence>MANFLRQVTLLMWKNFLIQRRRICAALIEILSPTLLVLILVLMRSVTNNVSVTSPTIYAAETLRFNTSSSFLNDPRTLCYAPKNGIVDSIMETFINTLNEIVPFTQEKFKSEGFLTEDDMVEYYTYNPDNVTMGIIFDGITNATTDLPKTIAYTLRPKTGQYSSSWQTQYNVPFVQSGGPRTNSFSYPDYIGSNFVLYQAYLDQAIIQAWTPTANISHIEYKIQKMPYPEYIEDRMIIIVQTILPLLMCFSFIVNVFITVKSIIYEKERNLKESMKMMGLKISSNWAAWFLTTFIYLLGAIIIYTIVMAIPIGDNGRILRNSDLSVIFVFLLAYIISIISFCLLISAFFNKANIGAAAAGILYFGFYVPYFFISLDYPKTARSEKLGASLLFNTGMAIGSYAIGLYEGTGEGVQWNNIASPPTPDDNFSMLDAIVMLLGDSAIYLTIMWYVENVYPGKHGVPKPFYFPFTKSYWCGSASIGFSKTDGKIHDSDRFEKEPVGMRAGISISGLRKEFKTRGKKKLAVDNMNLNVYQGQITVLLGHNGAGKTTTMSMLTGFIPPTSGKATVNGHDIETDIDGARESLGLCPQHNILFDTLTVDEHLEFFLLLKGGNRATVEKEVATMAKEVGLETKRTTRSMNLSGGQKRKLSVGIALIGGSEVVILDEPTSGMDPAARRQTWDILQRYRSTRTILLTTHFMDEADLLGDRIAIMADGRVKCCGRSHFLKQIYGAGYHLIIVKSETCDVSVVTELVRTHIPSATLESEISAEISYLLPNEASPGFSSLFKDIEIKKNELGINSFGTTATTMEEVFLKSGEEMDKDEEVTFDNANYGSSLQNKSFQGDESLPATVAYQTNINVYDGDILAFNKGFKKVEGLKLEMYRFYAMFIKKAIHTWRNKLVTIVQFLIPVLSTIVAMAVASSTQTDNQEPSLTFDMNRFSNSITAYGVSVNSTETTELADKYGGLFGAGETTERLTQQQAQNFSTYFLDKAKELTTTVYNNRMVIGADFSVINDTITSIKGFYNGLPYHSSPISVSFMMNALARQVSGDDELQIITRNHPLPPDVKASTQDIANNSNNIGFTTAFCLMFGMCFLASSLSVFLIKERQVGAKHLQKVSGVGTLVYWLSNITWDFINYMMPCILIVIVFASFGNDEFVSGSNLSYVFLILFVYGIAIIPYVYMLQFLFKTPPGGMAAILILNVLSGIITVMAVFILRMPTMKTQDIADILDSVFSILFPQFNLGISFMNIVDNYHNLKLCAFSIPCDGIRFNPCCKDTCDDLCYYYSGDYLSLDRPGIGRNLLILAAHSFVFSVITLTIEAQLPQRIWYTIHNNPEEVEPLVNQYHANYDGSQTDSDVKNEVNRVKNMDLDQPKDSFILKNLYKRYGNFVAVDHISVGIPDRECFGLLGQNGAGKTTTFKMLTGDVMVTSGNAFLKSNDIKSSIQKVQENMGYCPQFDALIDQMTGEETLYLYGRLKGIPENRLKGVVNSLINTLMLKKHANKLTQEYSGGNKRKLSTALALIGDPGFILLDEPSSGIDPKARRQLWTVLSKVRDSGKTLILTSHSMEECDALCTRVAIMVNGSFKCLGSPQHLKNKYGRGYTLICRMKTNEDGVTSPIDPLVQFIKHNFPSAIVFDDHQGYAHFQIPDNNIPLAGVFDVMEESKGEYFVEDYSVHQTTLEQVFLAFAGKQIPPREDKTTYCKRICCC</sequence>
<dbReference type="InterPro" id="IPR056264">
    <property type="entry name" value="R2_ABCA1-4-like"/>
</dbReference>
<organism evidence="11 12">
    <name type="scientific">Patella caerulea</name>
    <name type="common">Rayed Mediterranean limpet</name>
    <dbReference type="NCBI Taxonomy" id="87958"/>
    <lineage>
        <taxon>Eukaryota</taxon>
        <taxon>Metazoa</taxon>
        <taxon>Spiralia</taxon>
        <taxon>Lophotrochozoa</taxon>
        <taxon>Mollusca</taxon>
        <taxon>Gastropoda</taxon>
        <taxon>Patellogastropoda</taxon>
        <taxon>Patelloidea</taxon>
        <taxon>Patellidae</taxon>
        <taxon>Patella</taxon>
    </lineage>
</organism>
<dbReference type="InterPro" id="IPR026082">
    <property type="entry name" value="ABCA"/>
</dbReference>
<dbReference type="GO" id="GO:0016887">
    <property type="term" value="F:ATP hydrolysis activity"/>
    <property type="evidence" value="ECO:0007669"/>
    <property type="project" value="InterPro"/>
</dbReference>
<feature type="domain" description="ABC transporter" evidence="10">
    <location>
        <begin position="506"/>
        <end position="739"/>
    </location>
</feature>
<evidence type="ECO:0000256" key="6">
    <source>
        <dbReference type="ARBA" id="ARBA00022840"/>
    </source>
</evidence>
<dbReference type="InterPro" id="IPR013525">
    <property type="entry name" value="ABC2_TM"/>
</dbReference>
<dbReference type="GO" id="GO:0016020">
    <property type="term" value="C:membrane"/>
    <property type="evidence" value="ECO:0007669"/>
    <property type="project" value="UniProtKB-SubCell"/>
</dbReference>
<proteinExistence type="predicted"/>
<dbReference type="InterPro" id="IPR017871">
    <property type="entry name" value="ABC_transporter-like_CS"/>
</dbReference>
<comment type="caution">
    <text evidence="11">The sequence shown here is derived from an EMBL/GenBank/DDBJ whole genome shotgun (WGS) entry which is preliminary data.</text>
</comment>
<keyword evidence="6" id="KW-0067">ATP-binding</keyword>
<evidence type="ECO:0000256" key="5">
    <source>
        <dbReference type="ARBA" id="ARBA00022741"/>
    </source>
</evidence>
<dbReference type="CDD" id="cd03263">
    <property type="entry name" value="ABC_subfamily_A"/>
    <property type="match status" value="2"/>
</dbReference>
<dbReference type="SMART" id="SM00382">
    <property type="entry name" value="AAA"/>
    <property type="match status" value="2"/>
</dbReference>
<feature type="transmembrane region" description="Helical" evidence="9">
    <location>
        <begin position="1192"/>
        <end position="1214"/>
    </location>
</feature>
<dbReference type="Pfam" id="PF23321">
    <property type="entry name" value="R1_ABCA1"/>
    <property type="match status" value="1"/>
</dbReference>
<keyword evidence="5" id="KW-0547">Nucleotide-binding</keyword>
<evidence type="ECO:0000256" key="7">
    <source>
        <dbReference type="ARBA" id="ARBA00022989"/>
    </source>
</evidence>
<name>A0AAN8IXA5_PATCE</name>
<keyword evidence="4" id="KW-0677">Repeat</keyword>
<dbReference type="PANTHER" id="PTHR19229">
    <property type="entry name" value="ATP-BINDING CASSETTE TRANSPORTER SUBFAMILY A ABCA"/>
    <property type="match status" value="1"/>
</dbReference>
<feature type="transmembrane region" description="Helical" evidence="9">
    <location>
        <begin position="1163"/>
        <end position="1186"/>
    </location>
</feature>
<dbReference type="PROSITE" id="PS00211">
    <property type="entry name" value="ABC_TRANSPORTER_1"/>
    <property type="match status" value="1"/>
</dbReference>
<dbReference type="PANTHER" id="PTHR19229:SF250">
    <property type="entry name" value="ABC TRANSPORTER DOMAIN-CONTAINING PROTEIN-RELATED"/>
    <property type="match status" value="1"/>
</dbReference>
<reference evidence="11 12" key="1">
    <citation type="submission" date="2024-01" db="EMBL/GenBank/DDBJ databases">
        <title>The genome of the rayed Mediterranean limpet Patella caerulea (Linnaeus, 1758).</title>
        <authorList>
            <person name="Anh-Thu Weber A."/>
            <person name="Halstead-Nussloch G."/>
        </authorList>
    </citation>
    <scope>NUCLEOTIDE SEQUENCE [LARGE SCALE GENOMIC DNA]</scope>
    <source>
        <strain evidence="11">AATW-2023a</strain>
        <tissue evidence="11">Whole specimen</tissue>
    </source>
</reference>
<feature type="transmembrane region" description="Helical" evidence="9">
    <location>
        <begin position="1079"/>
        <end position="1103"/>
    </location>
</feature>
<feature type="transmembrane region" description="Helical" evidence="9">
    <location>
        <begin position="286"/>
        <end position="312"/>
    </location>
</feature>
<accession>A0AAN8IXA5</accession>
<feature type="transmembrane region" description="Helical" evidence="9">
    <location>
        <begin position="243"/>
        <end position="265"/>
    </location>
</feature>
<dbReference type="InterPro" id="IPR027417">
    <property type="entry name" value="P-loop_NTPase"/>
</dbReference>
<dbReference type="InterPro" id="IPR003439">
    <property type="entry name" value="ABC_transporter-like_ATP-bd"/>
</dbReference>
<feature type="transmembrane region" description="Helical" evidence="9">
    <location>
        <begin position="900"/>
        <end position="920"/>
    </location>
</feature>
<dbReference type="InterPro" id="IPR003593">
    <property type="entry name" value="AAA+_ATPase"/>
</dbReference>
<protein>
    <recommendedName>
        <fullName evidence="10">ABC transporter domain-containing protein</fullName>
    </recommendedName>
</protein>
<dbReference type="Pfam" id="PF00005">
    <property type="entry name" value="ABC_tran"/>
    <property type="match status" value="2"/>
</dbReference>
<feature type="transmembrane region" description="Helical" evidence="9">
    <location>
        <begin position="1133"/>
        <end position="1151"/>
    </location>
</feature>
<keyword evidence="7 9" id="KW-1133">Transmembrane helix</keyword>
<evidence type="ECO:0000256" key="9">
    <source>
        <dbReference type="SAM" id="Phobius"/>
    </source>
</evidence>
<feature type="transmembrane region" description="Helical" evidence="9">
    <location>
        <begin position="324"/>
        <end position="345"/>
    </location>
</feature>
<evidence type="ECO:0000256" key="1">
    <source>
        <dbReference type="ARBA" id="ARBA00004141"/>
    </source>
</evidence>
<keyword evidence="2" id="KW-0813">Transport</keyword>